<reference evidence="8 9" key="1">
    <citation type="journal article" date="2016" name="Nat. Commun.">
        <title>Thousands of microbial genomes shed light on interconnected biogeochemical processes in an aquifer system.</title>
        <authorList>
            <person name="Anantharaman K."/>
            <person name="Brown C.T."/>
            <person name="Hug L.A."/>
            <person name="Sharon I."/>
            <person name="Castelle C.J."/>
            <person name="Probst A.J."/>
            <person name="Thomas B.C."/>
            <person name="Singh A."/>
            <person name="Wilkins M.J."/>
            <person name="Karaoz U."/>
            <person name="Brodie E.L."/>
            <person name="Williams K.H."/>
            <person name="Hubbard S.S."/>
            <person name="Banfield J.F."/>
        </authorList>
    </citation>
    <scope>NUCLEOTIDE SEQUENCE [LARGE SCALE GENOMIC DNA]</scope>
</reference>
<dbReference type="PANTHER" id="PTHR21198">
    <property type="entry name" value="GLUTAMATE RACEMASE"/>
    <property type="match status" value="1"/>
</dbReference>
<dbReference type="SUPFAM" id="SSF53681">
    <property type="entry name" value="Aspartate/glutamate racemase"/>
    <property type="match status" value="2"/>
</dbReference>
<dbReference type="GO" id="GO:0071555">
    <property type="term" value="P:cell wall organization"/>
    <property type="evidence" value="ECO:0007669"/>
    <property type="project" value="UniProtKB-KW"/>
</dbReference>
<evidence type="ECO:0000313" key="8">
    <source>
        <dbReference type="EMBL" id="OGD95290.1"/>
    </source>
</evidence>
<dbReference type="Gene3D" id="3.40.50.1860">
    <property type="match status" value="2"/>
</dbReference>
<feature type="binding site" evidence="7">
    <location>
        <begin position="43"/>
        <end position="44"/>
    </location>
    <ligand>
        <name>substrate</name>
    </ligand>
</feature>
<dbReference type="EMBL" id="MFBN01000020">
    <property type="protein sequence ID" value="OGD95290.1"/>
    <property type="molecule type" value="Genomic_DNA"/>
</dbReference>
<name>A0A1F5GTT5_9BACT</name>
<dbReference type="STRING" id="1797724.A3A48_01615"/>
<dbReference type="InterPro" id="IPR004391">
    <property type="entry name" value="Glu_race"/>
</dbReference>
<evidence type="ECO:0000256" key="2">
    <source>
        <dbReference type="ARBA" id="ARBA00013090"/>
    </source>
</evidence>
<feature type="binding site" evidence="7">
    <location>
        <begin position="183"/>
        <end position="184"/>
    </location>
    <ligand>
        <name>substrate</name>
    </ligand>
</feature>
<dbReference type="EC" id="5.1.1.3" evidence="2 7"/>
<proteinExistence type="inferred from homology"/>
<feature type="active site" description="Proton donor/acceptor" evidence="7">
    <location>
        <position position="182"/>
    </location>
</feature>
<feature type="active site" description="Proton donor/acceptor" evidence="7">
    <location>
        <position position="74"/>
    </location>
</feature>
<comment type="similarity">
    <text evidence="7">Belongs to the aspartate/glutamate racemases family.</text>
</comment>
<dbReference type="Proteomes" id="UP000178336">
    <property type="component" value="Unassembled WGS sequence"/>
</dbReference>
<dbReference type="AlphaFoldDB" id="A0A1F5GTT5"/>
<keyword evidence="3 7" id="KW-0133">Cell shape</keyword>
<comment type="catalytic activity">
    <reaction evidence="1 7">
        <text>L-glutamate = D-glutamate</text>
        <dbReference type="Rhea" id="RHEA:12813"/>
        <dbReference type="ChEBI" id="CHEBI:29985"/>
        <dbReference type="ChEBI" id="CHEBI:29986"/>
        <dbReference type="EC" id="5.1.1.3"/>
    </reaction>
</comment>
<dbReference type="InterPro" id="IPR033134">
    <property type="entry name" value="Asp/Glu_racemase_AS_2"/>
</dbReference>
<keyword evidence="6 7" id="KW-0961">Cell wall biogenesis/degradation</keyword>
<organism evidence="8 9">
    <name type="scientific">Candidatus Curtissbacteria bacterium RIFCSPLOWO2_01_FULL_37_9</name>
    <dbReference type="NCBI Taxonomy" id="1797724"/>
    <lineage>
        <taxon>Bacteria</taxon>
        <taxon>Candidatus Curtissiibacteriota</taxon>
    </lineage>
</organism>
<keyword evidence="4 7" id="KW-0573">Peptidoglycan synthesis</keyword>
<dbReference type="NCBIfam" id="TIGR00067">
    <property type="entry name" value="glut_race"/>
    <property type="match status" value="1"/>
</dbReference>
<evidence type="ECO:0000256" key="3">
    <source>
        <dbReference type="ARBA" id="ARBA00022960"/>
    </source>
</evidence>
<dbReference type="PANTHER" id="PTHR21198:SF3">
    <property type="entry name" value="GLUTAMATE RACEMASE"/>
    <property type="match status" value="1"/>
</dbReference>
<dbReference type="UniPathway" id="UPA00219"/>
<feature type="binding site" evidence="7">
    <location>
        <begin position="75"/>
        <end position="76"/>
    </location>
    <ligand>
        <name>substrate</name>
    </ligand>
</feature>
<comment type="pathway">
    <text evidence="7">Cell wall biogenesis; peptidoglycan biosynthesis.</text>
</comment>
<evidence type="ECO:0000313" key="9">
    <source>
        <dbReference type="Proteomes" id="UP000178336"/>
    </source>
</evidence>
<feature type="binding site" evidence="7">
    <location>
        <begin position="11"/>
        <end position="12"/>
    </location>
    <ligand>
        <name>substrate</name>
    </ligand>
</feature>
<dbReference type="GO" id="GO:0008360">
    <property type="term" value="P:regulation of cell shape"/>
    <property type="evidence" value="ECO:0007669"/>
    <property type="project" value="UniProtKB-KW"/>
</dbReference>
<keyword evidence="5 7" id="KW-0413">Isomerase</keyword>
<evidence type="ECO:0000256" key="5">
    <source>
        <dbReference type="ARBA" id="ARBA00023235"/>
    </source>
</evidence>
<dbReference type="Pfam" id="PF01177">
    <property type="entry name" value="Asp_Glu_race"/>
    <property type="match status" value="1"/>
</dbReference>
<dbReference type="GO" id="GO:0008881">
    <property type="term" value="F:glutamate racemase activity"/>
    <property type="evidence" value="ECO:0007669"/>
    <property type="project" value="UniProtKB-UniRule"/>
</dbReference>
<dbReference type="PROSITE" id="PS00924">
    <property type="entry name" value="ASP_GLU_RACEMASE_2"/>
    <property type="match status" value="1"/>
</dbReference>
<accession>A0A1F5GTT5</accession>
<comment type="caution">
    <text evidence="8">The sequence shown here is derived from an EMBL/GenBank/DDBJ whole genome shotgun (WGS) entry which is preliminary data.</text>
</comment>
<dbReference type="HAMAP" id="MF_00258">
    <property type="entry name" value="Glu_racemase"/>
    <property type="match status" value="1"/>
</dbReference>
<dbReference type="GO" id="GO:0009252">
    <property type="term" value="P:peptidoglycan biosynthetic process"/>
    <property type="evidence" value="ECO:0007669"/>
    <property type="project" value="UniProtKB-UniRule"/>
</dbReference>
<protein>
    <recommendedName>
        <fullName evidence="2 7">Glutamate racemase</fullName>
        <ecNumber evidence="2 7">5.1.1.3</ecNumber>
    </recommendedName>
</protein>
<sequence length="260" mass="28687">MASNQPIGIFDSGVGGLSILKEVKETLPLESFIFLADQDHVPYGVKTKEELEDLSERITKFLLNYHIKLLVVACNTATCYVLDFLRLNFDISIIGVVPAVKPASEITVNGKIAVMSTPATAESNYLSKLVKNNALNQKVLKVSCDGLEESVEELNIGQISNLLDKYTLQIAKFGADVVVLGCTHYPFLKKDIRKRLSTRVKIIDSGKAIAKRVKTILKKEKKLATGKSKDIYFTTADPLNFSKVASALLKYKITGQKAYI</sequence>
<evidence type="ECO:0000256" key="6">
    <source>
        <dbReference type="ARBA" id="ARBA00023316"/>
    </source>
</evidence>
<evidence type="ECO:0000256" key="4">
    <source>
        <dbReference type="ARBA" id="ARBA00022984"/>
    </source>
</evidence>
<dbReference type="InterPro" id="IPR001920">
    <property type="entry name" value="Asp/Glu_race"/>
</dbReference>
<evidence type="ECO:0000256" key="7">
    <source>
        <dbReference type="HAMAP-Rule" id="MF_00258"/>
    </source>
</evidence>
<evidence type="ECO:0000256" key="1">
    <source>
        <dbReference type="ARBA" id="ARBA00001602"/>
    </source>
</evidence>
<dbReference type="InterPro" id="IPR015942">
    <property type="entry name" value="Asp/Glu/hydantoin_racemase"/>
</dbReference>
<comment type="function">
    <text evidence="7">Provides the (R)-glutamate required for cell wall biosynthesis.</text>
</comment>
<gene>
    <name evidence="7" type="primary">murI</name>
    <name evidence="8" type="ORF">A3A48_01615</name>
</gene>